<protein>
    <submittedName>
        <fullName evidence="1">Sulfotransferase</fullName>
    </submittedName>
</protein>
<dbReference type="PANTHER" id="PTHR36451">
    <property type="entry name" value="PAPS-DEPENDENT SULFOTRANSFERASE STF3"/>
    <property type="match status" value="1"/>
</dbReference>
<dbReference type="InterPro" id="IPR052736">
    <property type="entry name" value="Stf3_sulfotransferase"/>
</dbReference>
<organism evidence="1 2">
    <name type="scientific">Haliea salexigens</name>
    <dbReference type="NCBI Taxonomy" id="287487"/>
    <lineage>
        <taxon>Bacteria</taxon>
        <taxon>Pseudomonadati</taxon>
        <taxon>Pseudomonadota</taxon>
        <taxon>Gammaproteobacteria</taxon>
        <taxon>Cellvibrionales</taxon>
        <taxon>Halieaceae</taxon>
        <taxon>Haliea</taxon>
    </lineage>
</organism>
<keyword evidence="1" id="KW-0808">Transferase</keyword>
<dbReference type="Pfam" id="PF13469">
    <property type="entry name" value="Sulfotransfer_3"/>
    <property type="match status" value="1"/>
</dbReference>
<comment type="caution">
    <text evidence="1">The sequence shown here is derived from an EMBL/GenBank/DDBJ whole genome shotgun (WGS) entry which is preliminary data.</text>
</comment>
<feature type="non-terminal residue" evidence="1">
    <location>
        <position position="261"/>
    </location>
</feature>
<dbReference type="AlphaFoldDB" id="A0A3C1KRD6"/>
<dbReference type="STRING" id="1121937.GCA_000423125_02572"/>
<name>A0A3C1KRD6_9GAMM</name>
<evidence type="ECO:0000313" key="2">
    <source>
        <dbReference type="Proteomes" id="UP000259273"/>
    </source>
</evidence>
<dbReference type="GO" id="GO:0016740">
    <property type="term" value="F:transferase activity"/>
    <property type="evidence" value="ECO:0007669"/>
    <property type="project" value="UniProtKB-KW"/>
</dbReference>
<dbReference type="InterPro" id="IPR027417">
    <property type="entry name" value="P-loop_NTPase"/>
</dbReference>
<sequence>MQLADITIDDLAHPVLTAAQRAAYEHTRSLQVDLTPASIMAEAEAKTGLQDWGAMDFLERLQLLCDEWDSDDGLTNIGRLSLRAKLLQHATSRLLIHDTFKRNPEIHAIQIKEPIIVVGLPRSGTTHLLNLMAADPRLRALPLWESYEPVPLPSEAGSTAAVDPRYQRCEEAWQNMQLMTPHIAAMHPMNPDHIHEELELMGPNFASYNYEWLSLSPRWRDHYYQEDQTPHYEYMRDVLKLLTWQQRDTARPTRWVLKCPQ</sequence>
<proteinExistence type="predicted"/>
<gene>
    <name evidence="1" type="ORF">DCP75_15765</name>
</gene>
<dbReference type="SUPFAM" id="SSF52540">
    <property type="entry name" value="P-loop containing nucleoside triphosphate hydrolases"/>
    <property type="match status" value="1"/>
</dbReference>
<evidence type="ECO:0000313" key="1">
    <source>
        <dbReference type="EMBL" id="HAN29141.1"/>
    </source>
</evidence>
<dbReference type="EMBL" id="DMND01000211">
    <property type="protein sequence ID" value="HAN29141.1"/>
    <property type="molecule type" value="Genomic_DNA"/>
</dbReference>
<dbReference type="Proteomes" id="UP000259273">
    <property type="component" value="Unassembled WGS sequence"/>
</dbReference>
<reference evidence="1 2" key="1">
    <citation type="journal article" date="2018" name="Nat. Biotechnol.">
        <title>A standardized bacterial taxonomy based on genome phylogeny substantially revises the tree of life.</title>
        <authorList>
            <person name="Parks D.H."/>
            <person name="Chuvochina M."/>
            <person name="Waite D.W."/>
            <person name="Rinke C."/>
            <person name="Skarshewski A."/>
            <person name="Chaumeil P.A."/>
            <person name="Hugenholtz P."/>
        </authorList>
    </citation>
    <scope>NUCLEOTIDE SEQUENCE [LARGE SCALE GENOMIC DNA]</scope>
    <source>
        <strain evidence="1">UBA9158</strain>
    </source>
</reference>
<dbReference type="Gene3D" id="3.40.50.300">
    <property type="entry name" value="P-loop containing nucleotide triphosphate hydrolases"/>
    <property type="match status" value="1"/>
</dbReference>
<dbReference type="PANTHER" id="PTHR36451:SF1">
    <property type="entry name" value="OMEGA-HYDROXY-BETA-DIHYDROMENAQUINONE-9 SULFOTRANSFERASE STF3"/>
    <property type="match status" value="1"/>
</dbReference>
<accession>A0A3C1KRD6</accession>